<gene>
    <name evidence="1" type="ORF">RBSWK_04246</name>
</gene>
<evidence type="ECO:0000313" key="1">
    <source>
        <dbReference type="EMBL" id="ELP31740.1"/>
    </source>
</evidence>
<dbReference type="Proteomes" id="UP000010959">
    <property type="component" value="Unassembled WGS sequence"/>
</dbReference>
<organism evidence="1 2">
    <name type="scientific">Rhodopirellula baltica SWK14</name>
    <dbReference type="NCBI Taxonomy" id="993516"/>
    <lineage>
        <taxon>Bacteria</taxon>
        <taxon>Pseudomonadati</taxon>
        <taxon>Planctomycetota</taxon>
        <taxon>Planctomycetia</taxon>
        <taxon>Pirellulales</taxon>
        <taxon>Pirellulaceae</taxon>
        <taxon>Rhodopirellula</taxon>
    </lineage>
</organism>
<name>L7CD04_RHOBT</name>
<comment type="caution">
    <text evidence="1">The sequence shown here is derived from an EMBL/GenBank/DDBJ whole genome shotgun (WGS) entry which is preliminary data.</text>
</comment>
<evidence type="ECO:0000313" key="2">
    <source>
        <dbReference type="Proteomes" id="UP000010959"/>
    </source>
</evidence>
<dbReference type="EMBL" id="AMWG01000118">
    <property type="protein sequence ID" value="ELP31740.1"/>
    <property type="molecule type" value="Genomic_DNA"/>
</dbReference>
<proteinExistence type="predicted"/>
<reference evidence="1 2" key="1">
    <citation type="journal article" date="2013" name="Mar. Genomics">
        <title>Expression of sulfatases in Rhodopirellula baltica and the diversity of sulfatases in the genus Rhodopirellula.</title>
        <authorList>
            <person name="Wegner C.E."/>
            <person name="Richter-Heitmann T."/>
            <person name="Klindworth A."/>
            <person name="Klockow C."/>
            <person name="Richter M."/>
            <person name="Achstetter T."/>
            <person name="Glockner F.O."/>
            <person name="Harder J."/>
        </authorList>
    </citation>
    <scope>NUCLEOTIDE SEQUENCE [LARGE SCALE GENOMIC DNA]</scope>
    <source>
        <strain evidence="1 2">SWK14</strain>
    </source>
</reference>
<protein>
    <submittedName>
        <fullName evidence="1">Uncharacterized protein</fullName>
    </submittedName>
</protein>
<accession>L7CD04</accession>
<dbReference type="AlphaFoldDB" id="L7CD04"/>
<sequence length="64" mass="7717">MRLAEILGCCQEDSKKLPWLVRFEFKRIDARFVGTFRFLVACAIPIDTPRFASSRKWNERRKRR</sequence>